<proteinExistence type="predicted"/>
<dbReference type="FunFam" id="3.40.50.12780:FF:000025">
    <property type="entry name" value="luciferin 4-monooxygenase"/>
    <property type="match status" value="1"/>
</dbReference>
<sequence length="536" mass="59449">MSKPSFDPVNKIWHGPKVPPIYNPDQNLGQLILKILQQTPDSVTQISADTNVSVTCQQMYDRSIKIAKYLTKCGIKEGELIGIVATNSENLAPIVFASFTLGLPINPLSPIMNEKDIIQMFSMTKPKMIFCDAENVKVVQNAVDEMKSEAKILTVMDKVDGYECTTEILKDMEGQRTDFFQFPIIDSNSIAAILCSSGSTGFPKGVSKSHKQIITNFQQLWPSSHQGGPIFLQGSPIFWLSGFYALVSSVLYHSLRVCSVIAFDPQQLIDTINKYKVTVFIVPPFVLVSLLKLENFKPLESVQVLFIGGSVISEQLCRKFKPFLPNGNILSGYGCTEQDFLSVDYGNLYNGSCGYPFYNIELKIINEHGSSLGANVSGEICSKIAVQFSGYVGHPEKTAESFDGDWFKTGDIGHFDDDGNLHITDRKKEMLRYKGYQVTPSELEKIINEIKGVSSSCVVGVLEPETSFDIIHAFVILDEHCELTADFILDYVNSKVIDVKRIRGGVHIVDSFPLGMTGKVDRKKVQILAKQIESLG</sequence>
<dbReference type="EMBL" id="OU895879">
    <property type="protein sequence ID" value="CAG9806626.1"/>
    <property type="molecule type" value="Genomic_DNA"/>
</dbReference>
<dbReference type="GO" id="GO:0004467">
    <property type="term" value="F:long-chain fatty acid-CoA ligase activity"/>
    <property type="evidence" value="ECO:0007669"/>
    <property type="project" value="TreeGrafter"/>
</dbReference>
<name>A0A9N9S125_9DIPT</name>
<reference evidence="5" key="1">
    <citation type="submission" date="2022-01" db="EMBL/GenBank/DDBJ databases">
        <authorList>
            <person name="King R."/>
        </authorList>
    </citation>
    <scope>NUCLEOTIDE SEQUENCE</scope>
</reference>
<dbReference type="Proteomes" id="UP001153620">
    <property type="component" value="Chromosome 3"/>
</dbReference>
<dbReference type="Pfam" id="PF13193">
    <property type="entry name" value="AMP-binding_C"/>
    <property type="match status" value="1"/>
</dbReference>
<keyword evidence="2" id="KW-0576">Peroxisome</keyword>
<dbReference type="InterPro" id="IPR020845">
    <property type="entry name" value="AMP-binding_CS"/>
</dbReference>
<reference evidence="5" key="2">
    <citation type="submission" date="2022-10" db="EMBL/GenBank/DDBJ databases">
        <authorList>
            <consortium name="ENA_rothamsted_submissions"/>
            <consortium name="culmorum"/>
            <person name="King R."/>
        </authorList>
    </citation>
    <scope>NUCLEOTIDE SEQUENCE</scope>
</reference>
<dbReference type="OrthoDB" id="10253869at2759"/>
<protein>
    <recommendedName>
        <fullName evidence="7">Luciferin 4-monooxygenase</fullName>
    </recommendedName>
</protein>
<organism evidence="5 6">
    <name type="scientific">Chironomus riparius</name>
    <dbReference type="NCBI Taxonomy" id="315576"/>
    <lineage>
        <taxon>Eukaryota</taxon>
        <taxon>Metazoa</taxon>
        <taxon>Ecdysozoa</taxon>
        <taxon>Arthropoda</taxon>
        <taxon>Hexapoda</taxon>
        <taxon>Insecta</taxon>
        <taxon>Pterygota</taxon>
        <taxon>Neoptera</taxon>
        <taxon>Endopterygota</taxon>
        <taxon>Diptera</taxon>
        <taxon>Nematocera</taxon>
        <taxon>Chironomoidea</taxon>
        <taxon>Chironomidae</taxon>
        <taxon>Chironominae</taxon>
        <taxon>Chironomus</taxon>
    </lineage>
</organism>
<dbReference type="GO" id="GO:0046949">
    <property type="term" value="P:fatty-acyl-CoA biosynthetic process"/>
    <property type="evidence" value="ECO:0007669"/>
    <property type="project" value="TreeGrafter"/>
</dbReference>
<evidence type="ECO:0008006" key="7">
    <source>
        <dbReference type="Google" id="ProtNLM"/>
    </source>
</evidence>
<dbReference type="PANTHER" id="PTHR24096">
    <property type="entry name" value="LONG-CHAIN-FATTY-ACID--COA LIGASE"/>
    <property type="match status" value="1"/>
</dbReference>
<dbReference type="InterPro" id="IPR025110">
    <property type="entry name" value="AMP-bd_C"/>
</dbReference>
<feature type="domain" description="AMP-dependent synthetase/ligase" evidence="3">
    <location>
        <begin position="37"/>
        <end position="391"/>
    </location>
</feature>
<feature type="domain" description="AMP-binding enzyme C-terminal" evidence="4">
    <location>
        <begin position="442"/>
        <end position="519"/>
    </location>
</feature>
<evidence type="ECO:0000259" key="3">
    <source>
        <dbReference type="Pfam" id="PF00501"/>
    </source>
</evidence>
<dbReference type="AlphaFoldDB" id="A0A9N9S125"/>
<accession>A0A9N9S125</accession>
<evidence type="ECO:0000256" key="1">
    <source>
        <dbReference type="ARBA" id="ARBA00004275"/>
    </source>
</evidence>
<gene>
    <name evidence="5" type="ORF">CHIRRI_LOCUS9481</name>
</gene>
<keyword evidence="6" id="KW-1185">Reference proteome</keyword>
<evidence type="ECO:0000259" key="4">
    <source>
        <dbReference type="Pfam" id="PF13193"/>
    </source>
</evidence>
<comment type="subcellular location">
    <subcellularLocation>
        <location evidence="1">Peroxisome</location>
    </subcellularLocation>
</comment>
<dbReference type="SUPFAM" id="SSF56801">
    <property type="entry name" value="Acetyl-CoA synthetase-like"/>
    <property type="match status" value="1"/>
</dbReference>
<evidence type="ECO:0000313" key="6">
    <source>
        <dbReference type="Proteomes" id="UP001153620"/>
    </source>
</evidence>
<evidence type="ECO:0000313" key="5">
    <source>
        <dbReference type="EMBL" id="CAG9806626.1"/>
    </source>
</evidence>
<dbReference type="InterPro" id="IPR042099">
    <property type="entry name" value="ANL_N_sf"/>
</dbReference>
<dbReference type="InterPro" id="IPR045851">
    <property type="entry name" value="AMP-bd_C_sf"/>
</dbReference>
<dbReference type="PANTHER" id="PTHR24096:SF353">
    <property type="entry name" value="GH16244P-RELATED"/>
    <property type="match status" value="1"/>
</dbReference>
<dbReference type="Gene3D" id="3.30.300.30">
    <property type="match status" value="1"/>
</dbReference>
<dbReference type="Gene3D" id="3.40.50.12780">
    <property type="entry name" value="N-terminal domain of ligase-like"/>
    <property type="match status" value="1"/>
</dbReference>
<dbReference type="GO" id="GO:0005777">
    <property type="term" value="C:peroxisome"/>
    <property type="evidence" value="ECO:0007669"/>
    <property type="project" value="UniProtKB-SubCell"/>
</dbReference>
<evidence type="ECO:0000256" key="2">
    <source>
        <dbReference type="ARBA" id="ARBA00023140"/>
    </source>
</evidence>
<dbReference type="InterPro" id="IPR000873">
    <property type="entry name" value="AMP-dep_synth/lig_dom"/>
</dbReference>
<dbReference type="PROSITE" id="PS00455">
    <property type="entry name" value="AMP_BINDING"/>
    <property type="match status" value="1"/>
</dbReference>
<dbReference type="Pfam" id="PF00501">
    <property type="entry name" value="AMP-binding"/>
    <property type="match status" value="1"/>
</dbReference>